<dbReference type="SMART" id="SM00342">
    <property type="entry name" value="HTH_ARAC"/>
    <property type="match status" value="1"/>
</dbReference>
<comment type="caution">
    <text evidence="5">The sequence shown here is derived from an EMBL/GenBank/DDBJ whole genome shotgun (WGS) entry which is preliminary data.</text>
</comment>
<reference evidence="5" key="2">
    <citation type="submission" date="2020-09" db="EMBL/GenBank/DDBJ databases">
        <authorList>
            <person name="Sun Q."/>
            <person name="Kim S."/>
        </authorList>
    </citation>
    <scope>NUCLEOTIDE SEQUENCE</scope>
    <source>
        <strain evidence="5">KCTC 42731</strain>
    </source>
</reference>
<evidence type="ECO:0000259" key="4">
    <source>
        <dbReference type="PROSITE" id="PS01124"/>
    </source>
</evidence>
<keyword evidence="3" id="KW-0804">Transcription</keyword>
<keyword evidence="2" id="KW-0238">DNA-binding</keyword>
<dbReference type="RefSeq" id="WP_189770180.1">
    <property type="nucleotide sequence ID" value="NZ_BNCK01000004.1"/>
</dbReference>
<dbReference type="Pfam" id="PF12625">
    <property type="entry name" value="Arabinose_bd"/>
    <property type="match status" value="1"/>
</dbReference>
<evidence type="ECO:0000313" key="6">
    <source>
        <dbReference type="Proteomes" id="UP000623842"/>
    </source>
</evidence>
<proteinExistence type="predicted"/>
<dbReference type="Gene3D" id="1.10.10.60">
    <property type="entry name" value="Homeodomain-like"/>
    <property type="match status" value="1"/>
</dbReference>
<evidence type="ECO:0000256" key="3">
    <source>
        <dbReference type="ARBA" id="ARBA00023163"/>
    </source>
</evidence>
<dbReference type="PANTHER" id="PTHR47894:SF1">
    <property type="entry name" value="HTH-TYPE TRANSCRIPTIONAL REGULATOR VQSM"/>
    <property type="match status" value="1"/>
</dbReference>
<dbReference type="InterPro" id="IPR032687">
    <property type="entry name" value="AraC-type_N"/>
</dbReference>
<dbReference type="PROSITE" id="PS01124">
    <property type="entry name" value="HTH_ARAC_FAMILY_2"/>
    <property type="match status" value="1"/>
</dbReference>
<organism evidence="5 6">
    <name type="scientific">Thalassotalea marina</name>
    <dbReference type="NCBI Taxonomy" id="1673741"/>
    <lineage>
        <taxon>Bacteria</taxon>
        <taxon>Pseudomonadati</taxon>
        <taxon>Pseudomonadota</taxon>
        <taxon>Gammaproteobacteria</taxon>
        <taxon>Alteromonadales</taxon>
        <taxon>Colwelliaceae</taxon>
        <taxon>Thalassotalea</taxon>
    </lineage>
</organism>
<keyword evidence="6" id="KW-1185">Reference proteome</keyword>
<dbReference type="GO" id="GO:0005829">
    <property type="term" value="C:cytosol"/>
    <property type="evidence" value="ECO:0007669"/>
    <property type="project" value="TreeGrafter"/>
</dbReference>
<sequence>MKTTSALYAQSVIYYLRHIAQIAPKAIYCIEQRYSLTKQQRITIDNYAALLREGAKATQDTLFGFSLGQHIQTTDYGVLGYLIESCENLQQAVTSLLAFDSLVAELGNAQFETDGDTAKILWFPFQPLEKQVILRNMTAWVTTTRKLLNSALTANQVSFTFALCKKEQLALEQWFNCPVESNHKLNCISFPSEFLTLPFRSNDQSLFQALTLESKKQLVQFSTHKNNLKQQVESLLSAKPNLIQCDQLRVASALNMSVRTMQRNLKQDNVTFMTLLNNERKKRVKSLIIQHNLIQVTSLLGYIEQATLSKAFKTWFGITPSQFKASVKQVPEDEF</sequence>
<dbReference type="Proteomes" id="UP000623842">
    <property type="component" value="Unassembled WGS sequence"/>
</dbReference>
<feature type="domain" description="HTH araC/xylS-type" evidence="4">
    <location>
        <begin position="226"/>
        <end position="326"/>
    </location>
</feature>
<evidence type="ECO:0000313" key="5">
    <source>
        <dbReference type="EMBL" id="GHF92776.1"/>
    </source>
</evidence>
<evidence type="ECO:0000256" key="2">
    <source>
        <dbReference type="ARBA" id="ARBA00023125"/>
    </source>
</evidence>
<name>A0A919BI54_9GAMM</name>
<dbReference type="InterPro" id="IPR018060">
    <property type="entry name" value="HTH_AraC"/>
</dbReference>
<keyword evidence="1" id="KW-0805">Transcription regulation</keyword>
<dbReference type="GO" id="GO:0000976">
    <property type="term" value="F:transcription cis-regulatory region binding"/>
    <property type="evidence" value="ECO:0007669"/>
    <property type="project" value="TreeGrafter"/>
</dbReference>
<dbReference type="AlphaFoldDB" id="A0A919BI54"/>
<dbReference type="SUPFAM" id="SSF46689">
    <property type="entry name" value="Homeodomain-like"/>
    <property type="match status" value="1"/>
</dbReference>
<dbReference type="GO" id="GO:0003700">
    <property type="term" value="F:DNA-binding transcription factor activity"/>
    <property type="evidence" value="ECO:0007669"/>
    <property type="project" value="InterPro"/>
</dbReference>
<reference evidence="5" key="1">
    <citation type="journal article" date="2014" name="Int. J. Syst. Evol. Microbiol.">
        <title>Complete genome sequence of Corynebacterium casei LMG S-19264T (=DSM 44701T), isolated from a smear-ripened cheese.</title>
        <authorList>
            <consortium name="US DOE Joint Genome Institute (JGI-PGF)"/>
            <person name="Walter F."/>
            <person name="Albersmeier A."/>
            <person name="Kalinowski J."/>
            <person name="Ruckert C."/>
        </authorList>
    </citation>
    <scope>NUCLEOTIDE SEQUENCE</scope>
    <source>
        <strain evidence="5">KCTC 42731</strain>
    </source>
</reference>
<gene>
    <name evidence="5" type="ORF">GCM10017161_21210</name>
</gene>
<dbReference type="InterPro" id="IPR009057">
    <property type="entry name" value="Homeodomain-like_sf"/>
</dbReference>
<dbReference type="Pfam" id="PF12833">
    <property type="entry name" value="HTH_18"/>
    <property type="match status" value="1"/>
</dbReference>
<protein>
    <submittedName>
        <fullName evidence="5">Transcriptional regulator</fullName>
    </submittedName>
</protein>
<evidence type="ECO:0000256" key="1">
    <source>
        <dbReference type="ARBA" id="ARBA00023015"/>
    </source>
</evidence>
<dbReference type="PANTHER" id="PTHR47894">
    <property type="entry name" value="HTH-TYPE TRANSCRIPTIONAL REGULATOR GADX"/>
    <property type="match status" value="1"/>
</dbReference>
<dbReference type="EMBL" id="BNCK01000004">
    <property type="protein sequence ID" value="GHF92776.1"/>
    <property type="molecule type" value="Genomic_DNA"/>
</dbReference>
<accession>A0A919BI54</accession>